<dbReference type="Proteomes" id="UP000242687">
    <property type="component" value="Unassembled WGS sequence"/>
</dbReference>
<keyword evidence="2" id="KW-1185">Reference proteome</keyword>
<dbReference type="InterPro" id="IPR036696">
    <property type="entry name" value="YdfO-like_sf"/>
</dbReference>
<dbReference type="InterPro" id="IPR009833">
    <property type="entry name" value="DUF1398"/>
</dbReference>
<evidence type="ECO:0000313" key="2">
    <source>
        <dbReference type="Proteomes" id="UP000242687"/>
    </source>
</evidence>
<comment type="caution">
    <text evidence="1">The sequence shown here is derived from an EMBL/GenBank/DDBJ whole genome shotgun (WGS) entry which is preliminary data.</text>
</comment>
<sequence length="129" mass="14352">MFTVEQIKAAHAKVKSGADFPAYIKEIKGLGLIRYEFMVADGTIDYYGAGNYKVSAPAIYPARPISNNAQPMLLKKNIEEHQQGQSDFLTFCQLAADAGVQKWVVDTQTMLCIYYNLDGNEMIAEPIPQ</sequence>
<dbReference type="RefSeq" id="WP_100340490.1">
    <property type="nucleotide sequence ID" value="NZ_PGFJ01000001.1"/>
</dbReference>
<reference evidence="1 2" key="1">
    <citation type="submission" date="2017-11" db="EMBL/GenBank/DDBJ databases">
        <title>Genomic Encyclopedia of Archaeal and Bacterial Type Strains, Phase II (KMG-II): From Individual Species to Whole Genera.</title>
        <authorList>
            <person name="Goeker M."/>
        </authorList>
    </citation>
    <scope>NUCLEOTIDE SEQUENCE [LARGE SCALE GENOMIC DNA]</scope>
    <source>
        <strain evidence="1 2">DSM 28175</strain>
    </source>
</reference>
<evidence type="ECO:0000313" key="1">
    <source>
        <dbReference type="EMBL" id="PJJ84290.1"/>
    </source>
</evidence>
<organism evidence="1 2">
    <name type="scientific">Mucilaginibacter auburnensis</name>
    <dbReference type="NCBI Taxonomy" id="1457233"/>
    <lineage>
        <taxon>Bacteria</taxon>
        <taxon>Pseudomonadati</taxon>
        <taxon>Bacteroidota</taxon>
        <taxon>Sphingobacteriia</taxon>
        <taxon>Sphingobacteriales</taxon>
        <taxon>Sphingobacteriaceae</taxon>
        <taxon>Mucilaginibacter</taxon>
    </lineage>
</organism>
<accession>A0A2H9VTY8</accession>
<dbReference type="Gene3D" id="3.30.1810.10">
    <property type="entry name" value="YdfO-like"/>
    <property type="match status" value="1"/>
</dbReference>
<dbReference type="OrthoDB" id="1550456at2"/>
<dbReference type="AlphaFoldDB" id="A0A2H9VTY8"/>
<gene>
    <name evidence="1" type="ORF">CLV57_1301</name>
</gene>
<dbReference type="EMBL" id="PGFJ01000001">
    <property type="protein sequence ID" value="PJJ84290.1"/>
    <property type="molecule type" value="Genomic_DNA"/>
</dbReference>
<dbReference type="SUPFAM" id="SSF160419">
    <property type="entry name" value="YdfO-like"/>
    <property type="match status" value="1"/>
</dbReference>
<protein>
    <submittedName>
        <fullName evidence="1">Uncharacterized protein YbcV (DUF1398 family)</fullName>
    </submittedName>
</protein>
<name>A0A2H9VTY8_9SPHI</name>
<proteinExistence type="predicted"/>
<dbReference type="Pfam" id="PF07166">
    <property type="entry name" value="DUF1398"/>
    <property type="match status" value="1"/>
</dbReference>